<proteinExistence type="predicted"/>
<dbReference type="EMBL" id="GBXM01076701">
    <property type="protein sequence ID" value="JAH31876.1"/>
    <property type="molecule type" value="Transcribed_RNA"/>
</dbReference>
<sequence>MTMHFPEQKLQNMFLSYTVAVIGISSRHNPSVSCEQRPLHDC</sequence>
<organism evidence="1">
    <name type="scientific">Anguilla anguilla</name>
    <name type="common">European freshwater eel</name>
    <name type="synonym">Muraena anguilla</name>
    <dbReference type="NCBI Taxonomy" id="7936"/>
    <lineage>
        <taxon>Eukaryota</taxon>
        <taxon>Metazoa</taxon>
        <taxon>Chordata</taxon>
        <taxon>Craniata</taxon>
        <taxon>Vertebrata</taxon>
        <taxon>Euteleostomi</taxon>
        <taxon>Actinopterygii</taxon>
        <taxon>Neopterygii</taxon>
        <taxon>Teleostei</taxon>
        <taxon>Anguilliformes</taxon>
        <taxon>Anguillidae</taxon>
        <taxon>Anguilla</taxon>
    </lineage>
</organism>
<name>A0A0E9RRS7_ANGAN</name>
<protein>
    <submittedName>
        <fullName evidence="1">Uncharacterized protein</fullName>
    </submittedName>
</protein>
<evidence type="ECO:0000313" key="1">
    <source>
        <dbReference type="EMBL" id="JAH31876.1"/>
    </source>
</evidence>
<dbReference type="AlphaFoldDB" id="A0A0E9RRS7"/>
<reference evidence="1" key="2">
    <citation type="journal article" date="2015" name="Fish Shellfish Immunol.">
        <title>Early steps in the European eel (Anguilla anguilla)-Vibrio vulnificus interaction in the gills: Role of the RtxA13 toxin.</title>
        <authorList>
            <person name="Callol A."/>
            <person name="Pajuelo D."/>
            <person name="Ebbesson L."/>
            <person name="Teles M."/>
            <person name="MacKenzie S."/>
            <person name="Amaro C."/>
        </authorList>
    </citation>
    <scope>NUCLEOTIDE SEQUENCE</scope>
</reference>
<accession>A0A0E9RRS7</accession>
<reference evidence="1" key="1">
    <citation type="submission" date="2014-11" db="EMBL/GenBank/DDBJ databases">
        <authorList>
            <person name="Amaro Gonzalez C."/>
        </authorList>
    </citation>
    <scope>NUCLEOTIDE SEQUENCE</scope>
</reference>